<protein>
    <submittedName>
        <fullName evidence="1">Uncharacterized protein</fullName>
    </submittedName>
</protein>
<reference evidence="1 2" key="1">
    <citation type="journal article" date="2016" name="Genome Announc.">
        <title>Complete Genome Sequence of Bacillus megaterium Bacteriophage Eldridge.</title>
        <authorList>
            <person name="Reveille A.M."/>
            <person name="Eldridge K.A."/>
            <person name="Temple L.M."/>
        </authorList>
    </citation>
    <scope>NUCLEOTIDE SEQUENCE [LARGE SCALE GENOMIC DNA]</scope>
</reference>
<dbReference type="Proteomes" id="UP000204502">
    <property type="component" value="Segment"/>
</dbReference>
<gene>
    <name evidence="1" type="ORF">Eldridge_0218</name>
</gene>
<keyword evidence="2" id="KW-1185">Reference proteome</keyword>
<sequence length="82" mass="9680">MNQPVPLHNGEVFRYKRKLYAISDNLDDMVVIFQARPLPGNKKHVENMYRINKSVPIEYVKDLIRSGEITKYTLMEEELKDV</sequence>
<dbReference type="RefSeq" id="YP_009274922.1">
    <property type="nucleotide sequence ID" value="NC_030920.1"/>
</dbReference>
<proteinExistence type="predicted"/>
<dbReference type="OrthoDB" id="40140at10239"/>
<name>A0A0Y0AI41_9CAUD</name>
<dbReference type="GeneID" id="28801877"/>
<accession>A0A0Y0AI41</accession>
<dbReference type="EMBL" id="KU253712">
    <property type="protein sequence ID" value="AMB18798.1"/>
    <property type="molecule type" value="Genomic_DNA"/>
</dbReference>
<organism evidence="1 2">
    <name type="scientific">Bacillus phage Eldridge</name>
    <dbReference type="NCBI Taxonomy" id="1776293"/>
    <lineage>
        <taxon>Viruses</taxon>
        <taxon>Duplodnaviria</taxon>
        <taxon>Heunggongvirae</taxon>
        <taxon>Uroviricota</taxon>
        <taxon>Caudoviricetes</taxon>
        <taxon>Herelleviridae</taxon>
        <taxon>Bastillevirinae</taxon>
        <taxon>Eldridgevirus</taxon>
        <taxon>Eldridgevirus eldridge</taxon>
    </lineage>
</organism>
<dbReference type="KEGG" id="vg:28801877"/>
<evidence type="ECO:0000313" key="2">
    <source>
        <dbReference type="Proteomes" id="UP000204502"/>
    </source>
</evidence>
<evidence type="ECO:0000313" key="1">
    <source>
        <dbReference type="EMBL" id="AMB18798.1"/>
    </source>
</evidence>